<comment type="caution">
    <text evidence="3">The sequence shown here is derived from an EMBL/GenBank/DDBJ whole genome shotgun (WGS) entry which is preliminary data.</text>
</comment>
<accession>A0AAP2GVH0</accession>
<evidence type="ECO:0000256" key="1">
    <source>
        <dbReference type="SAM" id="SignalP"/>
    </source>
</evidence>
<dbReference type="Proteomes" id="UP001319080">
    <property type="component" value="Unassembled WGS sequence"/>
</dbReference>
<dbReference type="InterPro" id="IPR026444">
    <property type="entry name" value="Secre_tail"/>
</dbReference>
<evidence type="ECO:0000313" key="4">
    <source>
        <dbReference type="Proteomes" id="UP001319080"/>
    </source>
</evidence>
<name>A0AAP2GVH0_9BACT</name>
<feature type="signal peptide" evidence="1">
    <location>
        <begin position="1"/>
        <end position="21"/>
    </location>
</feature>
<dbReference type="RefSeq" id="WP_254084571.1">
    <property type="nucleotide sequence ID" value="NZ_JAHESE010000010.1"/>
</dbReference>
<dbReference type="EMBL" id="JAHESE010000010">
    <property type="protein sequence ID" value="MBT1708987.1"/>
    <property type="molecule type" value="Genomic_DNA"/>
</dbReference>
<organism evidence="3 4">
    <name type="scientific">Dawidia cretensis</name>
    <dbReference type="NCBI Taxonomy" id="2782350"/>
    <lineage>
        <taxon>Bacteria</taxon>
        <taxon>Pseudomonadati</taxon>
        <taxon>Bacteroidota</taxon>
        <taxon>Cytophagia</taxon>
        <taxon>Cytophagales</taxon>
        <taxon>Chryseotaleaceae</taxon>
        <taxon>Dawidia</taxon>
    </lineage>
</organism>
<gene>
    <name evidence="3" type="ORF">KK062_12170</name>
</gene>
<dbReference type="NCBIfam" id="TIGR04183">
    <property type="entry name" value="Por_Secre_tail"/>
    <property type="match status" value="1"/>
</dbReference>
<keyword evidence="4" id="KW-1185">Reference proteome</keyword>
<dbReference type="AlphaFoldDB" id="A0AAP2GVH0"/>
<sequence>MKKGTLYLALLMTAVVSGVQAQSPYISRVLEYRPAPGQFINDGAWGTPHKTKSLLGSLRGGISLGGYGGYIVVGFDHRIENDPNNPYGIDFTVFGNPLATGTFVTWSEAGIVRVMRDDNGNGKPDDTWYELAGSDHVFPSAQHGYTITYTNPQQPVAAHVPWTDNDGQTGAVLTNKYHAQPYYPKRDSFPDITQQSMSFTGTRIRAAVDRSDPSYIQSYRRGFGYADNALSGAGPVTVPDNPYTPVVEGGGGDAFDIDWAIDAAGNSVHLESIDFIMIYTGINADAGWLGEVSTEIRGVVDVAPNAAITGILDQVVGTDLPSKMEVDDVTPLEAYAFYKGILQDDVVDITITPAALAEITEGMLQAKAIGSIAVRATLRRNPAIYDERTVKIVAPDKIEMIDVPRNLRLNNRIPLSAQVLDQYRDVLDGIPLTWRSTAADVLNIVQDEGYWYAEAHTLGTSWLVVETGSKRPLKDSILVTVLPEASTREVYLTIKDAQGNIVPRRRIAVGNFNLTPYVDRPGQDYDIGKVTDITAAHAIATLFANEAFVSDLRFRDDGPGDGKLYLWRVPKVESSSTTYGYGFGGTTAETMSRAWLVKINQYTYCNNLHMLRLRDGDEIVVYHVDNIAQPWEMTQMAIDKDTITIQESATIRVAWSQHSIDAQRQVATLASNAVQGERVVVNGQPAVQNGAAVSTDELGRATLAFLNTGRQRIGVGNASLDLWVRSDVPVGIPEQHTETVHVWPNPAIDRITIAGLPPGPPVPWSIRDLSGRVLQQGIFEGEDIPVENLPAGIYVLALTQGNNVHHYKVAKQ</sequence>
<protein>
    <submittedName>
        <fullName evidence="3">T9SS type A sorting domain-containing protein</fullName>
    </submittedName>
</protein>
<keyword evidence="1" id="KW-0732">Signal</keyword>
<dbReference type="Pfam" id="PF18962">
    <property type="entry name" value="Por_Secre_tail"/>
    <property type="match status" value="1"/>
</dbReference>
<feature type="domain" description="Secretion system C-terminal sorting" evidence="2">
    <location>
        <begin position="742"/>
        <end position="808"/>
    </location>
</feature>
<proteinExistence type="predicted"/>
<reference evidence="3 4" key="1">
    <citation type="submission" date="2021-05" db="EMBL/GenBank/DDBJ databases">
        <title>A Polyphasic approach of four new species of the genus Ohtaekwangia: Ohtaekwangia histidinii sp. nov., Ohtaekwangia cretensis sp. nov., Ohtaekwangia indiensis sp. nov., Ohtaekwangia reichenbachii sp. nov. from diverse environment.</title>
        <authorList>
            <person name="Octaviana S."/>
        </authorList>
    </citation>
    <scope>NUCLEOTIDE SEQUENCE [LARGE SCALE GENOMIC DNA]</scope>
    <source>
        <strain evidence="3 4">PWU5</strain>
    </source>
</reference>
<feature type="chain" id="PRO_5042852464" evidence="1">
    <location>
        <begin position="22"/>
        <end position="812"/>
    </location>
</feature>
<evidence type="ECO:0000313" key="3">
    <source>
        <dbReference type="EMBL" id="MBT1708987.1"/>
    </source>
</evidence>
<evidence type="ECO:0000259" key="2">
    <source>
        <dbReference type="Pfam" id="PF18962"/>
    </source>
</evidence>